<keyword evidence="6" id="KW-0539">Nucleus</keyword>
<evidence type="ECO:0000256" key="2">
    <source>
        <dbReference type="ARBA" id="ARBA00022723"/>
    </source>
</evidence>
<comment type="similarity">
    <text evidence="1 6">Belongs to the FHY3/FAR1 family.</text>
</comment>
<evidence type="ECO:0000313" key="9">
    <source>
        <dbReference type="EMBL" id="RLN23090.1"/>
    </source>
</evidence>
<keyword evidence="3 5" id="KW-0863">Zinc-finger</keyword>
<sequence length="259" mass="28424">MYTRKLFNVFRDELLLSSSNYIVHVEGDNLIDVVPYGRCPNHLYGERTFRVSANSVGGLYSCDCCKFQREGVLCCHILKVFDAVAVREVPGHYILPRWSAEKVDDGENVKVAGEPLQATHITSQGRHAVRYHAICANFAKIVRPFMVEDESHNTVLKHVDAMQVELNARKDGGLSSSASQVQGNVAQTQNIAGAASQGADSGVKDPAITKRQGRPILKRIKNPLGLQPPKKIPCGYCGSTEHNTANCPSKPAKKLTKEL</sequence>
<evidence type="ECO:0000256" key="1">
    <source>
        <dbReference type="ARBA" id="ARBA00005889"/>
    </source>
</evidence>
<dbReference type="GO" id="GO:0005634">
    <property type="term" value="C:nucleus"/>
    <property type="evidence" value="ECO:0007669"/>
    <property type="project" value="UniProtKB-SubCell"/>
</dbReference>
<dbReference type="AlphaFoldDB" id="A0A3L6SM32"/>
<evidence type="ECO:0000256" key="7">
    <source>
        <dbReference type="SAM" id="MobiDB-lite"/>
    </source>
</evidence>
<dbReference type="InterPro" id="IPR031052">
    <property type="entry name" value="FHY3/FAR1"/>
</dbReference>
<dbReference type="Proteomes" id="UP000275267">
    <property type="component" value="Unassembled WGS sequence"/>
</dbReference>
<dbReference type="PANTHER" id="PTHR31669">
    <property type="entry name" value="PROTEIN FAR1-RELATED SEQUENCE 10-RELATED"/>
    <property type="match status" value="1"/>
</dbReference>
<dbReference type="InterPro" id="IPR006564">
    <property type="entry name" value="Znf_PMZ"/>
</dbReference>
<dbReference type="InterPro" id="IPR007527">
    <property type="entry name" value="Znf_SWIM"/>
</dbReference>
<dbReference type="GO" id="GO:0006355">
    <property type="term" value="P:regulation of DNA-templated transcription"/>
    <property type="evidence" value="ECO:0007669"/>
    <property type="project" value="UniProtKB-UniRule"/>
</dbReference>
<comment type="subcellular location">
    <subcellularLocation>
        <location evidence="6">Nucleus</location>
    </subcellularLocation>
</comment>
<feature type="region of interest" description="Disordered" evidence="7">
    <location>
        <begin position="240"/>
        <end position="259"/>
    </location>
</feature>
<dbReference type="PANTHER" id="PTHR31669:SF296">
    <property type="entry name" value="PROTEIN FAR1-RELATED SEQUENCE"/>
    <property type="match status" value="1"/>
</dbReference>
<evidence type="ECO:0000256" key="3">
    <source>
        <dbReference type="ARBA" id="ARBA00022771"/>
    </source>
</evidence>
<proteinExistence type="inferred from homology"/>
<accession>A0A3L6SM32</accession>
<dbReference type="GO" id="GO:0008270">
    <property type="term" value="F:zinc ion binding"/>
    <property type="evidence" value="ECO:0007669"/>
    <property type="project" value="UniProtKB-UniRule"/>
</dbReference>
<dbReference type="STRING" id="4540.A0A3L6SM32"/>
<dbReference type="SMART" id="SM00575">
    <property type="entry name" value="ZnF_PMZ"/>
    <property type="match status" value="1"/>
</dbReference>
<dbReference type="EMBL" id="PQIB02000004">
    <property type="protein sequence ID" value="RLN23090.1"/>
    <property type="molecule type" value="Genomic_DNA"/>
</dbReference>
<gene>
    <name evidence="9" type="ORF">C2845_PM07G03630</name>
</gene>
<dbReference type="PROSITE" id="PS50966">
    <property type="entry name" value="ZF_SWIM"/>
    <property type="match status" value="1"/>
</dbReference>
<protein>
    <recommendedName>
        <fullName evidence="6">Protein FAR1-RELATED SEQUENCE</fullName>
    </recommendedName>
</protein>
<feature type="domain" description="SWIM-type" evidence="8">
    <location>
        <begin position="49"/>
        <end position="85"/>
    </location>
</feature>
<reference evidence="10" key="1">
    <citation type="journal article" date="2019" name="Nat. Commun.">
        <title>The genome of broomcorn millet.</title>
        <authorList>
            <person name="Zou C."/>
            <person name="Miki D."/>
            <person name="Li D."/>
            <person name="Tang Q."/>
            <person name="Xiao L."/>
            <person name="Rajput S."/>
            <person name="Deng P."/>
            <person name="Jia W."/>
            <person name="Huang R."/>
            <person name="Zhang M."/>
            <person name="Sun Y."/>
            <person name="Hu J."/>
            <person name="Fu X."/>
            <person name="Schnable P.S."/>
            <person name="Li F."/>
            <person name="Zhang H."/>
            <person name="Feng B."/>
            <person name="Zhu X."/>
            <person name="Liu R."/>
            <person name="Schnable J.C."/>
            <person name="Zhu J.-K."/>
            <person name="Zhang H."/>
        </authorList>
    </citation>
    <scope>NUCLEOTIDE SEQUENCE [LARGE SCALE GENOMIC DNA]</scope>
</reference>
<evidence type="ECO:0000256" key="6">
    <source>
        <dbReference type="RuleBase" id="RU367018"/>
    </source>
</evidence>
<evidence type="ECO:0000259" key="8">
    <source>
        <dbReference type="PROSITE" id="PS50966"/>
    </source>
</evidence>
<name>A0A3L6SM32_PANMI</name>
<evidence type="ECO:0000313" key="10">
    <source>
        <dbReference type="Proteomes" id="UP000275267"/>
    </source>
</evidence>
<evidence type="ECO:0000256" key="4">
    <source>
        <dbReference type="ARBA" id="ARBA00022833"/>
    </source>
</evidence>
<feature type="compositionally biased region" description="Basic residues" evidence="7">
    <location>
        <begin position="211"/>
        <end position="221"/>
    </location>
</feature>
<keyword evidence="10" id="KW-1185">Reference proteome</keyword>
<keyword evidence="2 6" id="KW-0479">Metal-binding</keyword>
<comment type="caution">
    <text evidence="9">The sequence shown here is derived from an EMBL/GenBank/DDBJ whole genome shotgun (WGS) entry which is preliminary data.</text>
</comment>
<evidence type="ECO:0000256" key="5">
    <source>
        <dbReference type="PROSITE-ProRule" id="PRU00325"/>
    </source>
</evidence>
<comment type="function">
    <text evidence="6">Putative transcription activator involved in regulating light control of development.</text>
</comment>
<dbReference type="Pfam" id="PF04434">
    <property type="entry name" value="SWIM"/>
    <property type="match status" value="1"/>
</dbReference>
<keyword evidence="4 6" id="KW-0862">Zinc</keyword>
<feature type="region of interest" description="Disordered" evidence="7">
    <location>
        <begin position="191"/>
        <end position="224"/>
    </location>
</feature>
<dbReference type="OrthoDB" id="694296at2759"/>
<organism evidence="9 10">
    <name type="scientific">Panicum miliaceum</name>
    <name type="common">Proso millet</name>
    <name type="synonym">Broomcorn millet</name>
    <dbReference type="NCBI Taxonomy" id="4540"/>
    <lineage>
        <taxon>Eukaryota</taxon>
        <taxon>Viridiplantae</taxon>
        <taxon>Streptophyta</taxon>
        <taxon>Embryophyta</taxon>
        <taxon>Tracheophyta</taxon>
        <taxon>Spermatophyta</taxon>
        <taxon>Magnoliopsida</taxon>
        <taxon>Liliopsida</taxon>
        <taxon>Poales</taxon>
        <taxon>Poaceae</taxon>
        <taxon>PACMAD clade</taxon>
        <taxon>Panicoideae</taxon>
        <taxon>Panicodae</taxon>
        <taxon>Paniceae</taxon>
        <taxon>Panicinae</taxon>
        <taxon>Panicum</taxon>
        <taxon>Panicum sect. Panicum</taxon>
    </lineage>
</organism>